<dbReference type="Proteomes" id="UP000218965">
    <property type="component" value="Chromosome"/>
</dbReference>
<gene>
    <name evidence="1" type="ORF">MalAC0309_2230</name>
</gene>
<reference evidence="1 2" key="2">
    <citation type="submission" date="2016-01" db="EMBL/GenBank/DDBJ databases">
        <title>Microcella alkaliphila JAM AC0309 whole genome shotgun sequence.</title>
        <authorList>
            <person name="Kurata A."/>
            <person name="Hirose Y."/>
            <person name="Kishimoto N."/>
            <person name="Kobayashi T."/>
        </authorList>
    </citation>
    <scope>NUCLEOTIDE SEQUENCE [LARGE SCALE GENOMIC DNA]</scope>
    <source>
        <strain evidence="1 2">JAM AC0309</strain>
    </source>
</reference>
<dbReference type="EMBL" id="AP017315">
    <property type="protein sequence ID" value="BAU33072.1"/>
    <property type="molecule type" value="Genomic_DNA"/>
</dbReference>
<protein>
    <submittedName>
        <fullName evidence="1">Uncharacterized protein</fullName>
    </submittedName>
</protein>
<evidence type="ECO:0000313" key="2">
    <source>
        <dbReference type="Proteomes" id="UP000218965"/>
    </source>
</evidence>
<sequence>MENHVAAVGGRHYGARMRWDHLFDDLAGQLEHELTAEEADLQKEEERLRLGRLGVRERIVALKRTRDHALMEVAVTLRTGARIRLEPMTVGRDWMAGDIDGRDDAQAVVPFDAIESITLRDEQITPSLTPEEPKPDLSSRLGLPFLLRDLCRRRVAVRIDTVSSSLTGTIDRVGRDHLDLAEHDLDTPRRREVVRGVRLVRLDQVVVLRL</sequence>
<dbReference type="KEGG" id="malk:MalAC0309_2230"/>
<proteinExistence type="predicted"/>
<organism evidence="1 2">
    <name type="scientific">Microcella alkaliphila</name>
    <dbReference type="NCBI Taxonomy" id="279828"/>
    <lineage>
        <taxon>Bacteria</taxon>
        <taxon>Bacillati</taxon>
        <taxon>Actinomycetota</taxon>
        <taxon>Actinomycetes</taxon>
        <taxon>Micrococcales</taxon>
        <taxon>Microbacteriaceae</taxon>
        <taxon>Microcella</taxon>
    </lineage>
</organism>
<evidence type="ECO:0000313" key="1">
    <source>
        <dbReference type="EMBL" id="BAU33072.1"/>
    </source>
</evidence>
<name>A0A0U5BBE5_9MICO</name>
<reference evidence="2" key="1">
    <citation type="submission" date="2015-12" db="EMBL/GenBank/DDBJ databases">
        <authorList>
            <person name="Shamseldin A."/>
            <person name="Moawad H."/>
            <person name="Abd El-Rahim W.M."/>
            <person name="Sadowsky M.J."/>
        </authorList>
    </citation>
    <scope>NUCLEOTIDE SEQUENCE [LARGE SCALE GENOMIC DNA]</scope>
    <source>
        <strain evidence="2">JAM AC0309</strain>
    </source>
</reference>
<accession>A0A0U5BBE5</accession>
<dbReference type="AlphaFoldDB" id="A0A0U5BBE5"/>